<dbReference type="SMART" id="SM00028">
    <property type="entry name" value="TPR"/>
    <property type="match status" value="6"/>
</dbReference>
<evidence type="ECO:0000259" key="2">
    <source>
        <dbReference type="SMART" id="SM00421"/>
    </source>
</evidence>
<dbReference type="AlphaFoldDB" id="A0A8J7TTQ9"/>
<gene>
    <name evidence="3" type="ORF">J0H12_06850</name>
</gene>
<evidence type="ECO:0000313" key="3">
    <source>
        <dbReference type="EMBL" id="MBN9413621.1"/>
    </source>
</evidence>
<dbReference type="SUPFAM" id="SSF46894">
    <property type="entry name" value="C-terminal effector domain of the bipartite response regulators"/>
    <property type="match status" value="1"/>
</dbReference>
<dbReference type="GO" id="GO:0043531">
    <property type="term" value="F:ADP binding"/>
    <property type="evidence" value="ECO:0007669"/>
    <property type="project" value="InterPro"/>
</dbReference>
<accession>A0A8J7TTQ9</accession>
<dbReference type="PANTHER" id="PTHR47691">
    <property type="entry name" value="REGULATOR-RELATED"/>
    <property type="match status" value="1"/>
</dbReference>
<dbReference type="SUPFAM" id="SSF48452">
    <property type="entry name" value="TPR-like"/>
    <property type="match status" value="2"/>
</dbReference>
<dbReference type="GO" id="GO:0003677">
    <property type="term" value="F:DNA binding"/>
    <property type="evidence" value="ECO:0007669"/>
    <property type="project" value="InterPro"/>
</dbReference>
<dbReference type="PROSITE" id="PS50005">
    <property type="entry name" value="TPR"/>
    <property type="match status" value="1"/>
</dbReference>
<dbReference type="Gene3D" id="1.10.10.10">
    <property type="entry name" value="Winged helix-like DNA-binding domain superfamily/Winged helix DNA-binding domain"/>
    <property type="match status" value="1"/>
</dbReference>
<dbReference type="SMART" id="SM00421">
    <property type="entry name" value="HTH_LUXR"/>
    <property type="match status" value="1"/>
</dbReference>
<dbReference type="InterPro" id="IPR016032">
    <property type="entry name" value="Sig_transdc_resp-reg_C-effctor"/>
</dbReference>
<dbReference type="PANTHER" id="PTHR47691:SF3">
    <property type="entry name" value="HTH-TYPE TRANSCRIPTIONAL REGULATOR RV0890C-RELATED"/>
    <property type="match status" value="1"/>
</dbReference>
<dbReference type="Pfam" id="PF00931">
    <property type="entry name" value="NB-ARC"/>
    <property type="match status" value="1"/>
</dbReference>
<comment type="caution">
    <text evidence="3">The sequence shown here is derived from an EMBL/GenBank/DDBJ whole genome shotgun (WGS) entry which is preliminary data.</text>
</comment>
<dbReference type="InterPro" id="IPR019734">
    <property type="entry name" value="TPR_rpt"/>
</dbReference>
<name>A0A8J7TTQ9_9PROT</name>
<dbReference type="EMBL" id="JAFKGL010000030">
    <property type="protein sequence ID" value="MBN9413621.1"/>
    <property type="molecule type" value="Genomic_DNA"/>
</dbReference>
<dbReference type="GO" id="GO:0006355">
    <property type="term" value="P:regulation of DNA-templated transcription"/>
    <property type="evidence" value="ECO:0007669"/>
    <property type="project" value="InterPro"/>
</dbReference>
<dbReference type="Pfam" id="PF13424">
    <property type="entry name" value="TPR_12"/>
    <property type="match status" value="2"/>
</dbReference>
<organism evidence="3 4">
    <name type="scientific">Candidatus Paracaedimonas acanthamoebae</name>
    <dbReference type="NCBI Taxonomy" id="244581"/>
    <lineage>
        <taxon>Bacteria</taxon>
        <taxon>Pseudomonadati</taxon>
        <taxon>Pseudomonadota</taxon>
        <taxon>Alphaproteobacteria</taxon>
        <taxon>Holosporales</taxon>
        <taxon>Caedimonadaceae</taxon>
        <taxon>Candidatus Paracaedimonas</taxon>
    </lineage>
</organism>
<evidence type="ECO:0000256" key="1">
    <source>
        <dbReference type="PROSITE-ProRule" id="PRU00339"/>
    </source>
</evidence>
<evidence type="ECO:0000313" key="4">
    <source>
        <dbReference type="Proteomes" id="UP000664414"/>
    </source>
</evidence>
<dbReference type="SUPFAM" id="SSF52540">
    <property type="entry name" value="P-loop containing nucleoside triphosphate hydrolases"/>
    <property type="match status" value="1"/>
</dbReference>
<sequence length="1101" mass="127542">MQNISEPLPLELYNLYLSKIGKIYFTQREIDVISCLLHARGTSKIASLLSSGDKAVTTRTIERHIQNIMQKVECNTRDGIIDFIEKSDKVSYLRKYYSLLHINLLFEKTLKDLSKLKLKALSCNIIGQDKSLLSFNSSLKMHLILFGIKVVENSCKNREDVTLLINPENVNELPKIATRLIVLTSNDKNLFGNRAEKFDFIDLNKQENYYTCVLTILKKIDPNLNFEDTIKDFQSKIKNIYIETTKPRPLNKKPSTFLLFYQKNALPFRVICVAALLIISGFSFVHFKNKSFQNYAFRSDLILPKESAFLDRPKLIDEIENKLNQTKGIQVIALIGPGGSGKTTLARQYSRKHQGSIWEINAESKEALNVSFEKLAVILAKTEKSQQILNKIFEISNPLEKDQKVLQFVKEQLKNIPQWLLIYDNIENLKNIKNHIPHDAASWGNGKVILTTQNTNIENNNQINEILHVGELDQTEKLSLFTKILNDTNQSFDISSQLKEIKFLLENIPSFPLDISLAAYYIKATRISYKSYLHHIQKYNKEFSNAQEHLLNDISNYNKTRYNIIILSLKNIIDAHKDFKDLLLMLGLLNSQNIPLDLLKNFKNEVVVNNFIHHLKKYSFIINYASDTNSNVSISVHRSMQHLIVPYFTDVFCLQNNIEPLKFIAENIEAYLDIVIRDEDLHKMQPLINHCEMFLKHAYLLTPQIESIIKGRLGIIHYFYGNNIKAKSLFTDSISKLTDLNEETHLHVALFKGFLGNVFRDLGDYKKAKLLLNESIESYKKYSPKDALQHAYFLVYLGIIERYLGNYEAAKKLFENGTTIYKKHFPDNKKYKAWVYGQLGVVDRELGYYEEAEKKLHKSLEILRKERIPEHFEIAWCLEHLSAVYIKNENYKKAQLILEECLKIYATLLPDKVGTSWITSIINNESAPKTKNLFSLVSANYKEHFHDNYMYVAWPLRQLAILHMKLENYEKARIILEQTYCIYSKNYGEEDIQTAANLKELGQVYSSMKKYDLASQYLLKALKIFEKNTHPESYSCLEILGQLFEEKALSEVKKENQQSQLKKSINYFKEALKTAETHFGATSPHTNRIQQKLESLNTGSM</sequence>
<feature type="domain" description="HTH luxR-type" evidence="2">
    <location>
        <begin position="22"/>
        <end position="84"/>
    </location>
</feature>
<dbReference type="Gene3D" id="1.25.40.10">
    <property type="entry name" value="Tetratricopeptide repeat domain"/>
    <property type="match status" value="2"/>
</dbReference>
<protein>
    <submittedName>
        <fullName evidence="3">Tetratricopeptide repeat protein</fullName>
    </submittedName>
</protein>
<feature type="repeat" description="TPR" evidence="1">
    <location>
        <begin position="995"/>
        <end position="1028"/>
    </location>
</feature>
<dbReference type="InterPro" id="IPR002182">
    <property type="entry name" value="NB-ARC"/>
</dbReference>
<keyword evidence="1" id="KW-0802">TPR repeat</keyword>
<reference evidence="3" key="1">
    <citation type="submission" date="2021-02" db="EMBL/GenBank/DDBJ databases">
        <title>Thiocyanate and organic carbon inputs drive convergent selection for specific autotrophic Afipia and Thiobacillus strains within complex microbiomes.</title>
        <authorList>
            <person name="Huddy R.J."/>
            <person name="Sachdeva R."/>
            <person name="Kadzinga F."/>
            <person name="Kantor R.S."/>
            <person name="Harrison S.T.L."/>
            <person name="Banfield J.F."/>
        </authorList>
    </citation>
    <scope>NUCLEOTIDE SEQUENCE</scope>
    <source>
        <strain evidence="3">SCN18_10_11_15_R4_P_38_20</strain>
    </source>
</reference>
<dbReference type="Proteomes" id="UP000664414">
    <property type="component" value="Unassembled WGS sequence"/>
</dbReference>
<dbReference type="InterPro" id="IPR036388">
    <property type="entry name" value="WH-like_DNA-bd_sf"/>
</dbReference>
<dbReference type="InterPro" id="IPR000792">
    <property type="entry name" value="Tscrpt_reg_LuxR_C"/>
</dbReference>
<dbReference type="InterPro" id="IPR027417">
    <property type="entry name" value="P-loop_NTPase"/>
</dbReference>
<dbReference type="Gene3D" id="3.40.50.300">
    <property type="entry name" value="P-loop containing nucleotide triphosphate hydrolases"/>
    <property type="match status" value="1"/>
</dbReference>
<proteinExistence type="predicted"/>
<dbReference type="InterPro" id="IPR011990">
    <property type="entry name" value="TPR-like_helical_dom_sf"/>
</dbReference>